<evidence type="ECO:0000313" key="3">
    <source>
        <dbReference type="EMBL" id="GJT73408.1"/>
    </source>
</evidence>
<dbReference type="PANTHER" id="PTHR46410:SF26">
    <property type="entry name" value="BULB-TYPE LECTIN DOMAIN-CONTAINING PROTEIN-RELATED"/>
    <property type="match status" value="1"/>
</dbReference>
<gene>
    <name evidence="3" type="ORF">Tco_1032694</name>
</gene>
<dbReference type="PANTHER" id="PTHR46410">
    <property type="entry name" value="AT-RICH INTERACTIVE DOMAIN-CONTAINING PROTEIN 2"/>
    <property type="match status" value="1"/>
</dbReference>
<reference evidence="3" key="2">
    <citation type="submission" date="2022-01" db="EMBL/GenBank/DDBJ databases">
        <authorList>
            <person name="Yamashiro T."/>
            <person name="Shiraishi A."/>
            <person name="Satake H."/>
            <person name="Nakayama K."/>
        </authorList>
    </citation>
    <scope>NUCLEOTIDE SEQUENCE</scope>
</reference>
<feature type="domain" description="Retrovirus-related Pol polyprotein from transposon TNT 1-94-like beta-barrel" evidence="2">
    <location>
        <begin position="173"/>
        <end position="252"/>
    </location>
</feature>
<dbReference type="Pfam" id="PF22936">
    <property type="entry name" value="Pol_BBD"/>
    <property type="match status" value="1"/>
</dbReference>
<keyword evidence="3" id="KW-0238">DNA-binding</keyword>
<comment type="caution">
    <text evidence="3">The sequence shown here is derived from an EMBL/GenBank/DDBJ whole genome shotgun (WGS) entry which is preliminary data.</text>
</comment>
<dbReference type="Pfam" id="PF00867">
    <property type="entry name" value="XPG_I"/>
    <property type="match status" value="1"/>
</dbReference>
<dbReference type="GO" id="GO:0003677">
    <property type="term" value="F:DNA binding"/>
    <property type="evidence" value="ECO:0007669"/>
    <property type="project" value="UniProtKB-KW"/>
</dbReference>
<name>A0ABQ5GCJ6_9ASTR</name>
<accession>A0ABQ5GCJ6</accession>
<dbReference type="InterPro" id="IPR036875">
    <property type="entry name" value="Znf_CCHC_sf"/>
</dbReference>
<sequence>MVNSNSFLEAKWRYRTKHSGYKQQWYQSEIHGRPPRKTSQVEFFQRQIKREKENRLGRCVRQITKDCKNMLKKKIEEIEVYNSSISKGKIKQYNCFYCNQKRHVAKACPIKIKDEASYMQGQTVGCEEGSRDDMASTKEPVQPNVSIKYPEFIHFKTRGILKGTDYGTWDDFWYVSNTTNKHLTSNLNFFSNLKEEFVVEKLESQRKLLFTYGIGEVLIMNGNKDYLIPGVHYAPEVTLNILSINMLKQQGFEIVYEGNRCTLEYMFKNQHGKNIDVDKIRQRHNDYLDDYFESLDKERTDRKKKSQGLWKTQTHQWFKPFKNIVQNVRPLGFSKPTPGFLSDTRTKQVVFARSVLKASGEAEGLCAQLNRRGHVDTCITSDSDAFLFGAKCIIKSIKPNS</sequence>
<dbReference type="Proteomes" id="UP001151760">
    <property type="component" value="Unassembled WGS sequence"/>
</dbReference>
<keyword evidence="4" id="KW-1185">Reference proteome</keyword>
<protein>
    <submittedName>
        <fullName evidence="3">ARID DNA-binding domain-containing protein</fullName>
    </submittedName>
</protein>
<dbReference type="SUPFAM" id="SSF57756">
    <property type="entry name" value="Retrovirus zinc finger-like domains"/>
    <property type="match status" value="1"/>
</dbReference>
<proteinExistence type="predicted"/>
<evidence type="ECO:0000259" key="2">
    <source>
        <dbReference type="Pfam" id="PF22936"/>
    </source>
</evidence>
<evidence type="ECO:0000313" key="4">
    <source>
        <dbReference type="Proteomes" id="UP001151760"/>
    </source>
</evidence>
<feature type="domain" description="XPG-I" evidence="1">
    <location>
        <begin position="355"/>
        <end position="398"/>
    </location>
</feature>
<dbReference type="InterPro" id="IPR054722">
    <property type="entry name" value="PolX-like_BBD"/>
</dbReference>
<dbReference type="InterPro" id="IPR029060">
    <property type="entry name" value="PIN-like_dom_sf"/>
</dbReference>
<dbReference type="InterPro" id="IPR006086">
    <property type="entry name" value="XPG-I_dom"/>
</dbReference>
<organism evidence="3 4">
    <name type="scientific">Tanacetum coccineum</name>
    <dbReference type="NCBI Taxonomy" id="301880"/>
    <lineage>
        <taxon>Eukaryota</taxon>
        <taxon>Viridiplantae</taxon>
        <taxon>Streptophyta</taxon>
        <taxon>Embryophyta</taxon>
        <taxon>Tracheophyta</taxon>
        <taxon>Spermatophyta</taxon>
        <taxon>Magnoliopsida</taxon>
        <taxon>eudicotyledons</taxon>
        <taxon>Gunneridae</taxon>
        <taxon>Pentapetalae</taxon>
        <taxon>asterids</taxon>
        <taxon>campanulids</taxon>
        <taxon>Asterales</taxon>
        <taxon>Asteraceae</taxon>
        <taxon>Asteroideae</taxon>
        <taxon>Anthemideae</taxon>
        <taxon>Anthemidinae</taxon>
        <taxon>Tanacetum</taxon>
    </lineage>
</organism>
<dbReference type="SUPFAM" id="SSF88723">
    <property type="entry name" value="PIN domain-like"/>
    <property type="match status" value="1"/>
</dbReference>
<evidence type="ECO:0000259" key="1">
    <source>
        <dbReference type="Pfam" id="PF00867"/>
    </source>
</evidence>
<dbReference type="Gene3D" id="3.40.50.1010">
    <property type="entry name" value="5'-nuclease"/>
    <property type="match status" value="1"/>
</dbReference>
<reference evidence="3" key="1">
    <citation type="journal article" date="2022" name="Int. J. Mol. Sci.">
        <title>Draft Genome of Tanacetum Coccineum: Genomic Comparison of Closely Related Tanacetum-Family Plants.</title>
        <authorList>
            <person name="Yamashiro T."/>
            <person name="Shiraishi A."/>
            <person name="Nakayama K."/>
            <person name="Satake H."/>
        </authorList>
    </citation>
    <scope>NUCLEOTIDE SEQUENCE</scope>
</reference>
<dbReference type="EMBL" id="BQNB010018350">
    <property type="protein sequence ID" value="GJT73408.1"/>
    <property type="molecule type" value="Genomic_DNA"/>
</dbReference>